<evidence type="ECO:0000313" key="2">
    <source>
        <dbReference type="EMBL" id="KJA19847.1"/>
    </source>
</evidence>
<protein>
    <submittedName>
        <fullName evidence="2">Uncharacterized protein</fullName>
    </submittedName>
</protein>
<evidence type="ECO:0000313" key="3">
    <source>
        <dbReference type="Proteomes" id="UP000054270"/>
    </source>
</evidence>
<organism evidence="2 3">
    <name type="scientific">Hypholoma sublateritium (strain FD-334 SS-4)</name>
    <dbReference type="NCBI Taxonomy" id="945553"/>
    <lineage>
        <taxon>Eukaryota</taxon>
        <taxon>Fungi</taxon>
        <taxon>Dikarya</taxon>
        <taxon>Basidiomycota</taxon>
        <taxon>Agaricomycotina</taxon>
        <taxon>Agaricomycetes</taxon>
        <taxon>Agaricomycetidae</taxon>
        <taxon>Agaricales</taxon>
        <taxon>Agaricineae</taxon>
        <taxon>Strophariaceae</taxon>
        <taxon>Hypholoma</taxon>
    </lineage>
</organism>
<sequence length="245" mass="25455">MRRTGPRALSSPLHSIPLRSRPRRAPWSVKAGAKRAARHGPSVLSDAQRAGACVCCPCAHQLRRRAPTTRCQCGGATVAPGGMTRRARRRCHPTPHRANAAPMAGPAAYVGASPARLRIPFCACSVSCPVPPSSPRPFTPVADPSGCRGCVLSAACASARRCAQVPACALPRRASTKTRDSGLSAGGTTRRCHPTLHLANAGAGPAAYVGASLARLRIPFRACSVPCSVRFHRHLPASPAPAPGP</sequence>
<dbReference type="AlphaFoldDB" id="A0A0D2KZE2"/>
<accession>A0A0D2KZE2</accession>
<gene>
    <name evidence="2" type="ORF">HYPSUDRAFT_852246</name>
</gene>
<evidence type="ECO:0000256" key="1">
    <source>
        <dbReference type="SAM" id="MobiDB-lite"/>
    </source>
</evidence>
<name>A0A0D2KZE2_HYPSF</name>
<reference evidence="3" key="1">
    <citation type="submission" date="2014-04" db="EMBL/GenBank/DDBJ databases">
        <title>Evolutionary Origins and Diversification of the Mycorrhizal Mutualists.</title>
        <authorList>
            <consortium name="DOE Joint Genome Institute"/>
            <consortium name="Mycorrhizal Genomics Consortium"/>
            <person name="Kohler A."/>
            <person name="Kuo A."/>
            <person name="Nagy L.G."/>
            <person name="Floudas D."/>
            <person name="Copeland A."/>
            <person name="Barry K.W."/>
            <person name="Cichocki N."/>
            <person name="Veneault-Fourrey C."/>
            <person name="LaButti K."/>
            <person name="Lindquist E.A."/>
            <person name="Lipzen A."/>
            <person name="Lundell T."/>
            <person name="Morin E."/>
            <person name="Murat C."/>
            <person name="Riley R."/>
            <person name="Ohm R."/>
            <person name="Sun H."/>
            <person name="Tunlid A."/>
            <person name="Henrissat B."/>
            <person name="Grigoriev I.V."/>
            <person name="Hibbett D.S."/>
            <person name="Martin F."/>
        </authorList>
    </citation>
    <scope>NUCLEOTIDE SEQUENCE [LARGE SCALE GENOMIC DNA]</scope>
    <source>
        <strain evidence="3">FD-334 SS-4</strain>
    </source>
</reference>
<feature type="region of interest" description="Disordered" evidence="1">
    <location>
        <begin position="1"/>
        <end position="26"/>
    </location>
</feature>
<dbReference type="EMBL" id="KN817573">
    <property type="protein sequence ID" value="KJA19847.1"/>
    <property type="molecule type" value="Genomic_DNA"/>
</dbReference>
<keyword evidence="3" id="KW-1185">Reference proteome</keyword>
<dbReference type="Proteomes" id="UP000054270">
    <property type="component" value="Unassembled WGS sequence"/>
</dbReference>
<proteinExistence type="predicted"/>